<protein>
    <submittedName>
        <fullName evidence="1">Uncharacterized protein</fullName>
    </submittedName>
</protein>
<sequence length="45" mass="4897">MKKRALLAIFVIVLLVGVTSFRATGYSYGVLERSSKNPVAELVAK</sequence>
<comment type="caution">
    <text evidence="1">The sequence shown here is derived from an EMBL/GenBank/DDBJ whole genome shotgun (WGS) entry which is preliminary data.</text>
</comment>
<dbReference type="EMBL" id="LGFD01000005">
    <property type="protein sequence ID" value="KUK18307.1"/>
    <property type="molecule type" value="Genomic_DNA"/>
</dbReference>
<dbReference type="Proteomes" id="UP000053911">
    <property type="component" value="Unassembled WGS sequence"/>
</dbReference>
<dbReference type="AlphaFoldDB" id="A0A101EMY2"/>
<evidence type="ECO:0000313" key="1">
    <source>
        <dbReference type="EMBL" id="KUK18307.1"/>
    </source>
</evidence>
<accession>A0A101EMY2</accession>
<reference evidence="2" key="1">
    <citation type="journal article" date="2015" name="MBio">
        <title>Genome-Resolved Metagenomic Analysis Reveals Roles for Candidate Phyla and Other Microbial Community Members in Biogeochemical Transformations in Oil Reservoirs.</title>
        <authorList>
            <person name="Hu P."/>
            <person name="Tom L."/>
            <person name="Singh A."/>
            <person name="Thomas B.C."/>
            <person name="Baker B.J."/>
            <person name="Piceno Y.M."/>
            <person name="Andersen G.L."/>
            <person name="Banfield J.F."/>
        </authorList>
    </citation>
    <scope>NUCLEOTIDE SEQUENCE [LARGE SCALE GENOMIC DNA]</scope>
</reference>
<organism evidence="1 2">
    <name type="scientific">Thermococcus sibiricus</name>
    <dbReference type="NCBI Taxonomy" id="172049"/>
    <lineage>
        <taxon>Archaea</taxon>
        <taxon>Methanobacteriati</taxon>
        <taxon>Methanobacteriota</taxon>
        <taxon>Thermococci</taxon>
        <taxon>Thermococcales</taxon>
        <taxon>Thermococcaceae</taxon>
        <taxon>Thermococcus</taxon>
    </lineage>
</organism>
<proteinExistence type="predicted"/>
<gene>
    <name evidence="1" type="ORF">XD54_0398</name>
</gene>
<name>A0A101EMY2_9EURY</name>
<dbReference type="PATRIC" id="fig|172049.5.peg.969"/>
<dbReference type="RefSeq" id="WP_015848764.1">
    <property type="nucleotide sequence ID" value="NZ_LGFD01000005.1"/>
</dbReference>
<dbReference type="GeneID" id="58787054"/>
<evidence type="ECO:0000313" key="2">
    <source>
        <dbReference type="Proteomes" id="UP000053911"/>
    </source>
</evidence>